<keyword evidence="3" id="KW-1185">Reference proteome</keyword>
<dbReference type="EMBL" id="UZAJ01007502">
    <property type="protein sequence ID" value="VDO50245.1"/>
    <property type="molecule type" value="Genomic_DNA"/>
</dbReference>
<evidence type="ECO:0000313" key="2">
    <source>
        <dbReference type="EMBL" id="VDO50245.1"/>
    </source>
</evidence>
<protein>
    <submittedName>
        <fullName evidence="4">Secreted protein</fullName>
    </submittedName>
</protein>
<reference evidence="4" key="1">
    <citation type="submission" date="2016-06" db="UniProtKB">
        <authorList>
            <consortium name="WormBaseParasite"/>
        </authorList>
    </citation>
    <scope>IDENTIFICATION</scope>
</reference>
<evidence type="ECO:0000313" key="3">
    <source>
        <dbReference type="Proteomes" id="UP000267606"/>
    </source>
</evidence>
<dbReference type="AlphaFoldDB" id="A0A183HII2"/>
<gene>
    <name evidence="2" type="ORF">OFLC_LOCUS7293</name>
</gene>
<proteinExistence type="predicted"/>
<evidence type="ECO:0000313" key="4">
    <source>
        <dbReference type="WBParaSite" id="OFLC_0000729301-mRNA-1"/>
    </source>
</evidence>
<dbReference type="WBParaSite" id="OFLC_0000729301-mRNA-1">
    <property type="protein sequence ID" value="OFLC_0000729301-mRNA-1"/>
    <property type="gene ID" value="OFLC_0000729301"/>
</dbReference>
<name>A0A183HII2_9BILA</name>
<organism evidence="4">
    <name type="scientific">Onchocerca flexuosa</name>
    <dbReference type="NCBI Taxonomy" id="387005"/>
    <lineage>
        <taxon>Eukaryota</taxon>
        <taxon>Metazoa</taxon>
        <taxon>Ecdysozoa</taxon>
        <taxon>Nematoda</taxon>
        <taxon>Chromadorea</taxon>
        <taxon>Rhabditida</taxon>
        <taxon>Spirurina</taxon>
        <taxon>Spiruromorpha</taxon>
        <taxon>Filarioidea</taxon>
        <taxon>Onchocercidae</taxon>
        <taxon>Onchocerca</taxon>
    </lineage>
</organism>
<keyword evidence="1" id="KW-0812">Transmembrane</keyword>
<evidence type="ECO:0000256" key="1">
    <source>
        <dbReference type="SAM" id="Phobius"/>
    </source>
</evidence>
<sequence>MSNLNLKLDMVVQPLMPIIMSLLTMSLTSLLPRNQQKLLQHQSFRNQQKQVLKAMIMRKIRFSGQEILKWMILHAMIQF</sequence>
<reference evidence="2 3" key="2">
    <citation type="submission" date="2018-11" db="EMBL/GenBank/DDBJ databases">
        <authorList>
            <consortium name="Pathogen Informatics"/>
        </authorList>
    </citation>
    <scope>NUCLEOTIDE SEQUENCE [LARGE SCALE GENOMIC DNA]</scope>
</reference>
<feature type="transmembrane region" description="Helical" evidence="1">
    <location>
        <begin position="12"/>
        <end position="31"/>
    </location>
</feature>
<accession>A0A183HII2</accession>
<keyword evidence="1" id="KW-0472">Membrane</keyword>
<keyword evidence="1" id="KW-1133">Transmembrane helix</keyword>
<dbReference type="Proteomes" id="UP000267606">
    <property type="component" value="Unassembled WGS sequence"/>
</dbReference>